<dbReference type="GO" id="GO:0008443">
    <property type="term" value="F:phosphofructokinase activity"/>
    <property type="evidence" value="ECO:0007669"/>
    <property type="project" value="TreeGrafter"/>
</dbReference>
<dbReference type="EC" id="2.7.1.144" evidence="6"/>
<evidence type="ECO:0000256" key="4">
    <source>
        <dbReference type="ARBA" id="ARBA00022777"/>
    </source>
</evidence>
<comment type="similarity">
    <text evidence="1">Belongs to the carbohydrate kinase pfkB family.</text>
</comment>
<comment type="similarity">
    <text evidence="6">Belongs to the carbohydrate kinase PfkB family. LacC subfamily.</text>
</comment>
<keyword evidence="4 7" id="KW-0418">Kinase</keyword>
<name>A0A9X6NX32_LACJH</name>
<dbReference type="PIRSF" id="PIRSF000535">
    <property type="entry name" value="1PFK/6PFK/LacC"/>
    <property type="match status" value="1"/>
</dbReference>
<keyword evidence="6" id="KW-0423">Lactose metabolism</keyword>
<comment type="catalytic activity">
    <reaction evidence="6">
        <text>D-tagatofuranose 6-phosphate + ATP = D-tagatofuranose 1,6-bisphosphate + ADP + H(+)</text>
        <dbReference type="Rhea" id="RHEA:12420"/>
        <dbReference type="ChEBI" id="CHEBI:15378"/>
        <dbReference type="ChEBI" id="CHEBI:30616"/>
        <dbReference type="ChEBI" id="CHEBI:58694"/>
        <dbReference type="ChEBI" id="CHEBI:58695"/>
        <dbReference type="ChEBI" id="CHEBI:456216"/>
        <dbReference type="EC" id="2.7.1.144"/>
    </reaction>
</comment>
<dbReference type="Pfam" id="PF00294">
    <property type="entry name" value="PfkB"/>
    <property type="match status" value="1"/>
</dbReference>
<reference evidence="9 10" key="1">
    <citation type="submission" date="2017-04" db="EMBL/GenBank/DDBJ databases">
        <authorList>
            <person name="Lin X.B."/>
            <person name="Stothard P."/>
            <person name="Tasseva G."/>
            <person name="Walter J."/>
        </authorList>
    </citation>
    <scope>NUCLEOTIDE SEQUENCE [LARGE SCALE GENOMIC DNA]</scope>
    <source>
        <strain evidence="9 10">117c</strain>
    </source>
</reference>
<sequence>MIATITVNPSVDRLYKINILQPNKLNRVKILKHMVGGKGFNAARVASLLGKDTYAFGFVGGNNGDFIRNEAKQDTYKTCFIDTGIETRNCIQIIDKNENKTEINEEGLPIPYIFYEQLEENVKHILEKENINSISLNGSLPQGINYEFYLKLMKIIKKENPNCKIILDTAGSIIKEILDSDIMPDIIKPNEHEIADYLNISVTTDPQKLMEEIRINKNLSRIPIIFVSLGAKGCLVKAHENYYYALHKPVKAINTEGSGDAMVGGILASFDENSNNIEKVIRYGCAAGTANAMNLKTGYLDPQIFNKVKQNIQIKQIN</sequence>
<evidence type="ECO:0000259" key="8">
    <source>
        <dbReference type="Pfam" id="PF00294"/>
    </source>
</evidence>
<dbReference type="InterPro" id="IPR017583">
    <property type="entry name" value="Tagatose/fructose_Pkinase"/>
</dbReference>
<dbReference type="PANTHER" id="PTHR46566">
    <property type="entry name" value="1-PHOSPHOFRUCTOKINASE-RELATED"/>
    <property type="match status" value="1"/>
</dbReference>
<feature type="domain" description="Carbohydrate kinase PfkB" evidence="8">
    <location>
        <begin position="10"/>
        <end position="292"/>
    </location>
</feature>
<dbReference type="PANTHER" id="PTHR46566:SF1">
    <property type="entry name" value="1-PHOSPHOFRUCTOKINASE"/>
    <property type="match status" value="1"/>
</dbReference>
<dbReference type="PRINTS" id="PR00990">
    <property type="entry name" value="RIBOKINASE"/>
</dbReference>
<dbReference type="AlphaFoldDB" id="A0A9X6NX32"/>
<dbReference type="InterPro" id="IPR002139">
    <property type="entry name" value="Ribo/fructo_kinase"/>
</dbReference>
<dbReference type="GO" id="GO:0005988">
    <property type="term" value="P:lactose metabolic process"/>
    <property type="evidence" value="ECO:0007669"/>
    <property type="project" value="UniProtKB-KW"/>
</dbReference>
<evidence type="ECO:0000256" key="7">
    <source>
        <dbReference type="RuleBase" id="RU003704"/>
    </source>
</evidence>
<evidence type="ECO:0000313" key="9">
    <source>
        <dbReference type="EMBL" id="OYS11083.1"/>
    </source>
</evidence>
<dbReference type="InterPro" id="IPR011611">
    <property type="entry name" value="PfkB_dom"/>
</dbReference>
<evidence type="ECO:0000256" key="5">
    <source>
        <dbReference type="ARBA" id="ARBA00022840"/>
    </source>
</evidence>
<dbReference type="Proteomes" id="UP000215693">
    <property type="component" value="Unassembled WGS sequence"/>
</dbReference>
<proteinExistence type="inferred from homology"/>
<evidence type="ECO:0000256" key="3">
    <source>
        <dbReference type="ARBA" id="ARBA00022741"/>
    </source>
</evidence>
<keyword evidence="3 6" id="KW-0547">Nucleotide-binding</keyword>
<gene>
    <name evidence="9" type="ORF">CBF50_08535</name>
</gene>
<dbReference type="GO" id="GO:0009024">
    <property type="term" value="F:tagatose-6-phosphate kinase activity"/>
    <property type="evidence" value="ECO:0007669"/>
    <property type="project" value="UniProtKB-EC"/>
</dbReference>
<dbReference type="SUPFAM" id="SSF53613">
    <property type="entry name" value="Ribokinase-like"/>
    <property type="match status" value="1"/>
</dbReference>
<dbReference type="EMBL" id="NGOH01000099">
    <property type="protein sequence ID" value="OYS11083.1"/>
    <property type="molecule type" value="Genomic_DNA"/>
</dbReference>
<evidence type="ECO:0000256" key="1">
    <source>
        <dbReference type="ARBA" id="ARBA00005380"/>
    </source>
</evidence>
<dbReference type="InterPro" id="IPR002173">
    <property type="entry name" value="Carboh/pur_kinase_PfkB_CS"/>
</dbReference>
<keyword evidence="2 6" id="KW-0808">Transferase</keyword>
<dbReference type="Gene3D" id="3.40.1190.20">
    <property type="match status" value="1"/>
</dbReference>
<comment type="caution">
    <text evidence="9">The sequence shown here is derived from an EMBL/GenBank/DDBJ whole genome shotgun (WGS) entry which is preliminary data.</text>
</comment>
<dbReference type="NCBIfam" id="TIGR03168">
    <property type="entry name" value="1-PFK"/>
    <property type="match status" value="1"/>
</dbReference>
<evidence type="ECO:0000256" key="6">
    <source>
        <dbReference type="PIRNR" id="PIRNR000535"/>
    </source>
</evidence>
<reference evidence="9 10" key="2">
    <citation type="submission" date="2017-09" db="EMBL/GenBank/DDBJ databases">
        <title>Tripartite evolution among Lactobacillus johnsonii, Lactobacillus taiwanensis, Lactobacillus reuteri and their rodent host.</title>
        <authorList>
            <person name="Wang T."/>
            <person name="Knowles S."/>
            <person name="Cheng C."/>
        </authorList>
    </citation>
    <scope>NUCLEOTIDE SEQUENCE [LARGE SCALE GENOMIC DNA]</scope>
    <source>
        <strain evidence="9 10">117c</strain>
    </source>
</reference>
<dbReference type="RefSeq" id="WP_094497983.1">
    <property type="nucleotide sequence ID" value="NZ_NGOD01000065.1"/>
</dbReference>
<accession>A0A9X6NX32</accession>
<evidence type="ECO:0000313" key="10">
    <source>
        <dbReference type="Proteomes" id="UP000215693"/>
    </source>
</evidence>
<dbReference type="GO" id="GO:0005524">
    <property type="term" value="F:ATP binding"/>
    <property type="evidence" value="ECO:0007669"/>
    <property type="project" value="UniProtKB-KW"/>
</dbReference>
<keyword evidence="5 6" id="KW-0067">ATP-binding</keyword>
<dbReference type="InterPro" id="IPR029056">
    <property type="entry name" value="Ribokinase-like"/>
</dbReference>
<dbReference type="PROSITE" id="PS00584">
    <property type="entry name" value="PFKB_KINASES_2"/>
    <property type="match status" value="1"/>
</dbReference>
<organism evidence="9 10">
    <name type="scientific">Lactobacillus johnsonii</name>
    <dbReference type="NCBI Taxonomy" id="33959"/>
    <lineage>
        <taxon>Bacteria</taxon>
        <taxon>Bacillati</taxon>
        <taxon>Bacillota</taxon>
        <taxon>Bacilli</taxon>
        <taxon>Lactobacillales</taxon>
        <taxon>Lactobacillaceae</taxon>
        <taxon>Lactobacillus</taxon>
    </lineage>
</organism>
<evidence type="ECO:0000256" key="2">
    <source>
        <dbReference type="ARBA" id="ARBA00022679"/>
    </source>
</evidence>
<comment type="pathway">
    <text evidence="6">Carbohydrate metabolism; D-tagatose 6-phosphate degradation; D-glyceraldehyde 3-phosphate and glycerone phosphate from D-tagatose 6-phosphate: step 1/2.</text>
</comment>
<dbReference type="GO" id="GO:0005829">
    <property type="term" value="C:cytosol"/>
    <property type="evidence" value="ECO:0007669"/>
    <property type="project" value="TreeGrafter"/>
</dbReference>
<protein>
    <recommendedName>
        <fullName evidence="6">Tagatose-6-phosphate kinase</fullName>
        <ecNumber evidence="6">2.7.1.144</ecNumber>
    </recommendedName>
</protein>